<keyword evidence="1" id="KW-0472">Membrane</keyword>
<name>A0AAU8EIV3_9CAUD</name>
<dbReference type="EMBL" id="PP848496">
    <property type="protein sequence ID" value="XCH00536.1"/>
    <property type="molecule type" value="Genomic_DNA"/>
</dbReference>
<feature type="transmembrane region" description="Helical" evidence="1">
    <location>
        <begin position="6"/>
        <end position="26"/>
    </location>
</feature>
<protein>
    <submittedName>
        <fullName evidence="2">Holin</fullName>
    </submittedName>
</protein>
<evidence type="ECO:0000256" key="1">
    <source>
        <dbReference type="SAM" id="Phobius"/>
    </source>
</evidence>
<accession>A0AAU8EIV3</accession>
<reference evidence="2" key="1">
    <citation type="submission" date="2024-05" db="EMBL/GenBank/DDBJ databases">
        <authorList>
            <person name="Gomaa S.E."/>
            <person name="Yahya G."/>
            <person name="Elsayed E.M."/>
            <person name="Yehia F.A.-Z.A."/>
        </authorList>
    </citation>
    <scope>NUCLEOTIDE SEQUENCE</scope>
</reference>
<keyword evidence="1" id="KW-0812">Transmembrane</keyword>
<keyword evidence="1" id="KW-1133">Transmembrane helix</keyword>
<evidence type="ECO:0000313" key="2">
    <source>
        <dbReference type="EMBL" id="XCH00536.1"/>
    </source>
</evidence>
<proteinExistence type="predicted"/>
<sequence>MQNVSSIGTMLMIIACVGIGSVVGTLNTERNAQVKINKMEEEVSLYKGLNERQQDIILKYKQVSGIEVSSITQSLDNEQLIIELEKRINDLEEK</sequence>
<organism evidence="2">
    <name type="scientific">Enterococcus phage vB_EfaS_SZ1</name>
    <dbReference type="NCBI Taxonomy" id="3161157"/>
    <lineage>
        <taxon>Viruses</taxon>
        <taxon>Duplodnaviria</taxon>
        <taxon>Heunggongvirae</taxon>
        <taxon>Uroviricota</taxon>
        <taxon>Caudoviricetes</taxon>
        <taxon>Efquatrovirus</taxon>
    </lineage>
</organism>